<dbReference type="SUPFAM" id="SSF50199">
    <property type="entry name" value="Staphylococcal nuclease"/>
    <property type="match status" value="1"/>
</dbReference>
<dbReference type="PANTHER" id="PTHR12302:SF3">
    <property type="entry name" value="SERINE_THREONINE-PROTEIN KINASE 31"/>
    <property type="match status" value="1"/>
</dbReference>
<comment type="caution">
    <text evidence="5">The sequence shown here is derived from an EMBL/GenBank/DDBJ whole genome shotgun (WGS) entry which is preliminary data.</text>
</comment>
<dbReference type="PANTHER" id="PTHR12302">
    <property type="entry name" value="EBNA2 BINDING PROTEIN P100"/>
    <property type="match status" value="1"/>
</dbReference>
<evidence type="ECO:0000313" key="6">
    <source>
        <dbReference type="Proteomes" id="UP000617544"/>
    </source>
</evidence>
<reference evidence="5" key="1">
    <citation type="journal article" date="2020" name="bioRxiv">
        <title>A rank-normalized archaeal taxonomy based on genome phylogeny resolves widespread incomplete and uneven classifications.</title>
        <authorList>
            <person name="Rinke C."/>
            <person name="Chuvochina M."/>
            <person name="Mussig A.J."/>
            <person name="Chaumeil P.-A."/>
            <person name="Waite D.W."/>
            <person name="Whitman W.B."/>
            <person name="Parks D.H."/>
            <person name="Hugenholtz P."/>
        </authorList>
    </citation>
    <scope>NUCLEOTIDE SEQUENCE</scope>
    <source>
        <strain evidence="5">UBA8834</strain>
    </source>
</reference>
<keyword evidence="1" id="KW-0540">Nuclease</keyword>
<evidence type="ECO:0000259" key="4">
    <source>
        <dbReference type="PROSITE" id="PS50830"/>
    </source>
</evidence>
<organism evidence="5 6">
    <name type="scientific">Pyrococcus horikoshii</name>
    <dbReference type="NCBI Taxonomy" id="53953"/>
    <lineage>
        <taxon>Archaea</taxon>
        <taxon>Methanobacteriati</taxon>
        <taxon>Methanobacteriota</taxon>
        <taxon>Thermococci</taxon>
        <taxon>Thermococcales</taxon>
        <taxon>Thermococcaceae</taxon>
        <taxon>Pyrococcus</taxon>
    </lineage>
</organism>
<dbReference type="PROSITE" id="PS51257">
    <property type="entry name" value="PROKAR_LIPOPROTEIN"/>
    <property type="match status" value="1"/>
</dbReference>
<dbReference type="GeneID" id="1443533"/>
<dbReference type="GO" id="GO:0004519">
    <property type="term" value="F:endonuclease activity"/>
    <property type="evidence" value="ECO:0007669"/>
    <property type="project" value="UniProtKB-KW"/>
</dbReference>
<dbReference type="GO" id="GO:0016787">
    <property type="term" value="F:hydrolase activity"/>
    <property type="evidence" value="ECO:0007669"/>
    <property type="project" value="UniProtKB-KW"/>
</dbReference>
<keyword evidence="3" id="KW-0378">Hydrolase</keyword>
<keyword evidence="2" id="KW-0255">Endonuclease</keyword>
<accession>A0A832T782</accession>
<evidence type="ECO:0000256" key="1">
    <source>
        <dbReference type="ARBA" id="ARBA00022722"/>
    </source>
</evidence>
<dbReference type="Gene3D" id="2.40.50.90">
    <property type="match status" value="1"/>
</dbReference>
<dbReference type="InterPro" id="IPR035437">
    <property type="entry name" value="SNase_OB-fold_sf"/>
</dbReference>
<proteinExistence type="predicted"/>
<dbReference type="RefSeq" id="WP_010885298.1">
    <property type="nucleotide sequence ID" value="NZ_DUJN01000002.1"/>
</dbReference>
<evidence type="ECO:0000256" key="2">
    <source>
        <dbReference type="ARBA" id="ARBA00022759"/>
    </source>
</evidence>
<dbReference type="Pfam" id="PF00565">
    <property type="entry name" value="SNase"/>
    <property type="match status" value="1"/>
</dbReference>
<dbReference type="InterPro" id="IPR016071">
    <property type="entry name" value="Staphylococal_nuclease_OB-fold"/>
</dbReference>
<feature type="domain" description="TNase-like" evidence="4">
    <location>
        <begin position="30"/>
        <end position="175"/>
    </location>
</feature>
<dbReference type="InterPro" id="IPR002071">
    <property type="entry name" value="Thermonucl_AS"/>
</dbReference>
<protein>
    <submittedName>
        <fullName evidence="5">Thermonuclease family protein</fullName>
    </submittedName>
</protein>
<dbReference type="SMART" id="SM00318">
    <property type="entry name" value="SNc"/>
    <property type="match status" value="1"/>
</dbReference>
<dbReference type="PROSITE" id="PS01123">
    <property type="entry name" value="TNASE_1"/>
    <property type="match status" value="1"/>
</dbReference>
<dbReference type="Proteomes" id="UP000617544">
    <property type="component" value="Unassembled WGS sequence"/>
</dbReference>
<evidence type="ECO:0000313" key="5">
    <source>
        <dbReference type="EMBL" id="HII60224.1"/>
    </source>
</evidence>
<dbReference type="PROSITE" id="PS50830">
    <property type="entry name" value="TNASE_3"/>
    <property type="match status" value="1"/>
</dbReference>
<dbReference type="OMA" id="RYLAYIF"/>
<dbReference type="GO" id="GO:0003676">
    <property type="term" value="F:nucleic acid binding"/>
    <property type="evidence" value="ECO:0007669"/>
    <property type="project" value="InterPro"/>
</dbReference>
<gene>
    <name evidence="5" type="ORF">HA331_00345</name>
</gene>
<name>A0A832T782_PYRHR</name>
<sequence length="176" mass="20010">MVELFGRAGRLGSSLLLILLLSLGCISQSKELHGKVIKVVDGDTLYVKLDDGEVVKVRLVGVDAPELEEGLMRPGEYPGIHNMTCLIKYGELAKEFLKNITLGKSVTLEFDSIQGRKDKYGRLLVYMYLNGTDINAELIKMGFARVFYEKRFEKIKEYSKLEDDARKRRLNLWSCN</sequence>
<evidence type="ECO:0000256" key="3">
    <source>
        <dbReference type="ARBA" id="ARBA00022801"/>
    </source>
</evidence>
<dbReference type="AlphaFoldDB" id="A0A832T782"/>
<dbReference type="CDD" id="cd00175">
    <property type="entry name" value="SNc"/>
    <property type="match status" value="1"/>
</dbReference>
<dbReference type="EMBL" id="DUJN01000002">
    <property type="protein sequence ID" value="HII60224.1"/>
    <property type="molecule type" value="Genomic_DNA"/>
</dbReference>